<sequence length="24" mass="2612">MDLSVLTGMVRVILDLYLFGVGIS</sequence>
<reference evidence="1" key="2">
    <citation type="submission" date="2015-06" db="UniProtKB">
        <authorList>
            <consortium name="EnsemblMetazoa"/>
        </authorList>
    </citation>
    <scope>IDENTIFICATION</scope>
</reference>
<dbReference type="Proteomes" id="UP000015104">
    <property type="component" value="Unassembled WGS sequence"/>
</dbReference>
<accession>T1K4I6</accession>
<proteinExistence type="predicted"/>
<reference evidence="2" key="1">
    <citation type="submission" date="2011-08" db="EMBL/GenBank/DDBJ databases">
        <authorList>
            <person name="Rombauts S."/>
        </authorList>
    </citation>
    <scope>NUCLEOTIDE SEQUENCE</scope>
    <source>
        <strain evidence="2">London</strain>
    </source>
</reference>
<protein>
    <submittedName>
        <fullName evidence="1">Uncharacterized protein</fullName>
    </submittedName>
</protein>
<dbReference type="EnsemblMetazoa" id="tetur05g02750.1">
    <property type="protein sequence ID" value="tetur05g02750.1"/>
    <property type="gene ID" value="tetur05g02750"/>
</dbReference>
<evidence type="ECO:0000313" key="2">
    <source>
        <dbReference type="Proteomes" id="UP000015104"/>
    </source>
</evidence>
<dbReference type="EMBL" id="CAEY01001578">
    <property type="status" value="NOT_ANNOTATED_CDS"/>
    <property type="molecule type" value="Genomic_DNA"/>
</dbReference>
<dbReference type="AlphaFoldDB" id="T1K4I6"/>
<keyword evidence="2" id="KW-1185">Reference proteome</keyword>
<dbReference type="HOGENOM" id="CLU_3421526_0_0_1"/>
<organism evidence="1 2">
    <name type="scientific">Tetranychus urticae</name>
    <name type="common">Two-spotted spider mite</name>
    <dbReference type="NCBI Taxonomy" id="32264"/>
    <lineage>
        <taxon>Eukaryota</taxon>
        <taxon>Metazoa</taxon>
        <taxon>Ecdysozoa</taxon>
        <taxon>Arthropoda</taxon>
        <taxon>Chelicerata</taxon>
        <taxon>Arachnida</taxon>
        <taxon>Acari</taxon>
        <taxon>Acariformes</taxon>
        <taxon>Trombidiformes</taxon>
        <taxon>Prostigmata</taxon>
        <taxon>Eleutherengona</taxon>
        <taxon>Raphignathae</taxon>
        <taxon>Tetranychoidea</taxon>
        <taxon>Tetranychidae</taxon>
        <taxon>Tetranychus</taxon>
    </lineage>
</organism>
<name>T1K4I6_TETUR</name>
<evidence type="ECO:0000313" key="1">
    <source>
        <dbReference type="EnsemblMetazoa" id="tetur05g02750.1"/>
    </source>
</evidence>